<dbReference type="EMBL" id="UZAF01016719">
    <property type="protein sequence ID" value="VDO32837.1"/>
    <property type="molecule type" value="Genomic_DNA"/>
</dbReference>
<sequence length="280" mass="31940">MKVTIGKLTGTCRLKQASRKTVVQKKKKELASMSKYWRNSKALSKNVVSATFFGFQSKSHMTIYQITAQVLRRLRSVLRKPNFQQQQEEPNILKQYHEVFQVQLSKGILEEVGETEDTIGKPKHYLPHQSLITPQKDTAKIRVVFDASAHYKNCPSLNDVVHQGPNIIPKLYGMLLRFRTEKKDNLVAYRFRRVTFGIDASPFLLSATIHFHLDNYVQDKKLATEIASNPHVDSPISAGTATEGVHKYRCLKSIINDLRMNLRAFLSNNVDIMRAISAPD</sequence>
<organism evidence="3">
    <name type="scientific">Haemonchus placei</name>
    <name type="common">Barber's pole worm</name>
    <dbReference type="NCBI Taxonomy" id="6290"/>
    <lineage>
        <taxon>Eukaryota</taxon>
        <taxon>Metazoa</taxon>
        <taxon>Ecdysozoa</taxon>
        <taxon>Nematoda</taxon>
        <taxon>Chromadorea</taxon>
        <taxon>Rhabditida</taxon>
        <taxon>Rhabditina</taxon>
        <taxon>Rhabditomorpha</taxon>
        <taxon>Strongyloidea</taxon>
        <taxon>Trichostrongylidae</taxon>
        <taxon>Haemonchus</taxon>
    </lineage>
</organism>
<name>A0A0N4WBC8_HAEPC</name>
<dbReference type="OrthoDB" id="5920525at2759"/>
<evidence type="ECO:0000313" key="3">
    <source>
        <dbReference type="WBParaSite" id="HPLM_0000774601-mRNA-1"/>
    </source>
</evidence>
<dbReference type="Proteomes" id="UP000268014">
    <property type="component" value="Unassembled WGS sequence"/>
</dbReference>
<reference evidence="3" key="1">
    <citation type="submission" date="2017-02" db="UniProtKB">
        <authorList>
            <consortium name="WormBaseParasite"/>
        </authorList>
    </citation>
    <scope>IDENTIFICATION</scope>
</reference>
<dbReference type="SUPFAM" id="SSF56672">
    <property type="entry name" value="DNA/RNA polymerases"/>
    <property type="match status" value="1"/>
</dbReference>
<dbReference type="OMA" id="FNDWILE"/>
<evidence type="ECO:0000313" key="1">
    <source>
        <dbReference type="EMBL" id="VDO32837.1"/>
    </source>
</evidence>
<dbReference type="WBParaSite" id="HPLM_0000774601-mRNA-1">
    <property type="protein sequence ID" value="HPLM_0000774601-mRNA-1"/>
    <property type="gene ID" value="HPLM_0000774601"/>
</dbReference>
<dbReference type="InterPro" id="IPR043502">
    <property type="entry name" value="DNA/RNA_pol_sf"/>
</dbReference>
<reference evidence="1 2" key="2">
    <citation type="submission" date="2018-11" db="EMBL/GenBank/DDBJ databases">
        <authorList>
            <consortium name="Pathogen Informatics"/>
        </authorList>
    </citation>
    <scope>NUCLEOTIDE SEQUENCE [LARGE SCALE GENOMIC DNA]</scope>
    <source>
        <strain evidence="1 2">MHpl1</strain>
    </source>
</reference>
<dbReference type="PANTHER" id="PTHR47331:SF1">
    <property type="entry name" value="GAG-LIKE PROTEIN"/>
    <property type="match status" value="1"/>
</dbReference>
<keyword evidence="2" id="KW-1185">Reference proteome</keyword>
<proteinExistence type="predicted"/>
<gene>
    <name evidence="1" type="ORF">HPLM_LOCUS7738</name>
</gene>
<dbReference type="STRING" id="6290.A0A0N4WBC8"/>
<protein>
    <submittedName>
        <fullName evidence="3">Reverse transcriptase domain-containing protein</fullName>
    </submittedName>
</protein>
<accession>A0A0N4WBC8</accession>
<evidence type="ECO:0000313" key="2">
    <source>
        <dbReference type="Proteomes" id="UP000268014"/>
    </source>
</evidence>
<dbReference type="AlphaFoldDB" id="A0A0N4WBC8"/>
<dbReference type="PANTHER" id="PTHR47331">
    <property type="entry name" value="PHD-TYPE DOMAIN-CONTAINING PROTEIN"/>
    <property type="match status" value="1"/>
</dbReference>